<evidence type="ECO:0000313" key="2">
    <source>
        <dbReference type="Proteomes" id="UP000282378"/>
    </source>
</evidence>
<gene>
    <name evidence="1" type="ORF">APX70_07807</name>
</gene>
<accession>A0A3M3ARP0</accession>
<proteinExistence type="predicted"/>
<evidence type="ECO:0000313" key="1">
    <source>
        <dbReference type="EMBL" id="RMM03034.1"/>
    </source>
</evidence>
<protein>
    <submittedName>
        <fullName evidence="1">Uncharacterized protein</fullName>
    </submittedName>
</protein>
<comment type="caution">
    <text evidence="1">The sequence shown here is derived from an EMBL/GenBank/DDBJ whole genome shotgun (WGS) entry which is preliminary data.</text>
</comment>
<dbReference type="EMBL" id="RBNL01000361">
    <property type="protein sequence ID" value="RMM03034.1"/>
    <property type="molecule type" value="Genomic_DNA"/>
</dbReference>
<dbReference type="AlphaFoldDB" id="A0A3M3ARP0"/>
<sequence>MILWESEQAAEIMFSWTGYIFDDAAVKDDARMI</sequence>
<reference evidence="1 2" key="1">
    <citation type="submission" date="2018-08" db="EMBL/GenBank/DDBJ databases">
        <title>Recombination of ecologically and evolutionarily significant loci maintains genetic cohesion in the Pseudomonas syringae species complex.</title>
        <authorList>
            <person name="Dillon M."/>
            <person name="Thakur S."/>
            <person name="Almeida R.N.D."/>
            <person name="Weir B.S."/>
            <person name="Guttman D.S."/>
        </authorList>
    </citation>
    <scope>NUCLEOTIDE SEQUENCE [LARGE SCALE GENOMIC DNA]</scope>
    <source>
        <strain evidence="1 2">88_10</strain>
    </source>
</reference>
<dbReference type="Proteomes" id="UP000282378">
    <property type="component" value="Unassembled WGS sequence"/>
</dbReference>
<name>A0A3M3ARP0_PSEYM</name>
<feature type="non-terminal residue" evidence="1">
    <location>
        <position position="33"/>
    </location>
</feature>
<organism evidence="1 2">
    <name type="scientific">Pseudomonas syringae pv. maculicola</name>
    <dbReference type="NCBI Taxonomy" id="59511"/>
    <lineage>
        <taxon>Bacteria</taxon>
        <taxon>Pseudomonadati</taxon>
        <taxon>Pseudomonadota</taxon>
        <taxon>Gammaproteobacteria</taxon>
        <taxon>Pseudomonadales</taxon>
        <taxon>Pseudomonadaceae</taxon>
        <taxon>Pseudomonas</taxon>
    </lineage>
</organism>